<dbReference type="OrthoDB" id="2190219at2759"/>
<dbReference type="GO" id="GO:0036376">
    <property type="term" value="P:sodium ion export across plasma membrane"/>
    <property type="evidence" value="ECO:0007669"/>
    <property type="project" value="InterPro"/>
</dbReference>
<feature type="transmembrane region" description="Helical" evidence="6">
    <location>
        <begin position="345"/>
        <end position="361"/>
    </location>
</feature>
<organism evidence="8 9">
    <name type="scientific">Rhodotorula diobovata</name>
    <dbReference type="NCBI Taxonomy" id="5288"/>
    <lineage>
        <taxon>Eukaryota</taxon>
        <taxon>Fungi</taxon>
        <taxon>Dikarya</taxon>
        <taxon>Basidiomycota</taxon>
        <taxon>Pucciniomycotina</taxon>
        <taxon>Microbotryomycetes</taxon>
        <taxon>Sporidiobolales</taxon>
        <taxon>Sporidiobolaceae</taxon>
        <taxon>Rhodotorula</taxon>
    </lineage>
</organism>
<dbReference type="AlphaFoldDB" id="A0A5C5FZA3"/>
<dbReference type="GO" id="GO:0120029">
    <property type="term" value="P:proton export across plasma membrane"/>
    <property type="evidence" value="ECO:0007669"/>
    <property type="project" value="InterPro"/>
</dbReference>
<dbReference type="Gene3D" id="1.20.1530.20">
    <property type="match status" value="1"/>
</dbReference>
<feature type="transmembrane region" description="Helical" evidence="6">
    <location>
        <begin position="265"/>
        <end position="284"/>
    </location>
</feature>
<feature type="transmembrane region" description="Helical" evidence="6">
    <location>
        <begin position="20"/>
        <end position="36"/>
    </location>
</feature>
<dbReference type="PANTHER" id="PTHR31382">
    <property type="entry name" value="NA(+)/H(+) ANTIPORTER"/>
    <property type="match status" value="1"/>
</dbReference>
<feature type="compositionally biased region" description="Basic residues" evidence="5">
    <location>
        <begin position="532"/>
        <end position="548"/>
    </location>
</feature>
<dbReference type="GO" id="GO:0042391">
    <property type="term" value="P:regulation of membrane potential"/>
    <property type="evidence" value="ECO:0007669"/>
    <property type="project" value="InterPro"/>
</dbReference>
<feature type="compositionally biased region" description="Basic and acidic residues" evidence="5">
    <location>
        <begin position="568"/>
        <end position="578"/>
    </location>
</feature>
<evidence type="ECO:0000259" key="7">
    <source>
        <dbReference type="Pfam" id="PF00999"/>
    </source>
</evidence>
<feature type="domain" description="Cation/H+ exchanger transmembrane" evidence="7">
    <location>
        <begin position="42"/>
        <end position="437"/>
    </location>
</feature>
<evidence type="ECO:0000256" key="4">
    <source>
        <dbReference type="ARBA" id="ARBA00023136"/>
    </source>
</evidence>
<name>A0A5C5FZA3_9BASI</name>
<dbReference type="EMBL" id="SOZI01000040">
    <property type="protein sequence ID" value="TNY21626.1"/>
    <property type="molecule type" value="Genomic_DNA"/>
</dbReference>
<protein>
    <submittedName>
        <fullName evidence="8">Sodium/hydrogen exchanger family-domain-containing protein</fullName>
    </submittedName>
</protein>
<proteinExistence type="predicted"/>
<feature type="transmembrane region" description="Helical" evidence="6">
    <location>
        <begin position="119"/>
        <end position="142"/>
    </location>
</feature>
<dbReference type="Proteomes" id="UP000311382">
    <property type="component" value="Unassembled WGS sequence"/>
</dbReference>
<feature type="transmembrane region" description="Helical" evidence="6">
    <location>
        <begin position="416"/>
        <end position="439"/>
    </location>
</feature>
<evidence type="ECO:0000256" key="3">
    <source>
        <dbReference type="ARBA" id="ARBA00022989"/>
    </source>
</evidence>
<accession>A0A5C5FZA3</accession>
<keyword evidence="3 6" id="KW-1133">Transmembrane helix</keyword>
<feature type="transmembrane region" description="Helical" evidence="6">
    <location>
        <begin position="382"/>
        <end position="401"/>
    </location>
</feature>
<sequence>MVSIDTSSHNFLPDFYTLEISYVSVALAVLGFYLVTIGQLSYLLKARLLMSSALIALCLGIAVGPIGLDWISPWQWTDFDEEARHNLSFQIFRIVIGIQVMFAGIDLPAAYVRREWRSLAMLLLPIMTIGWFVSAGFILLFVKGITFLEALAISACITPTDPILANAIVKGRYAEKHVPKAVRDIISAESGANDGLGYPFLYIAITLMQSTTHGRSINESLQHWIVTTWLYQIFLSVAIGIVIGFLAAKTLKFAHARQLVDHESFLAYGVGLAFFTLGVVGVLGSDDVLACFVAGNSLTWNDFYRVEKHEHDDTFQDVIDGLLDTATFIYIGALLPWSEFSTEHLVPWRLVLFAICILLFRRMPAMMTLHRFIPALDGTKEAVFAGWFGPIGVSALYYAILALDQLPEDREVLRQVIFPVVIFMAMSSTIVHGITIPLAKAPLAIARTKSSFSAKNDGEAPSWWRRRAGTSAEGTPQAGTPAPASQAVSRRASSDGTTEYAEADRQYKGTPRMATAPEAVAASIADAARSAAHGHGHGHLHGHVHGHNHAQDDSSGSTETGSGSGEGAKQEGGKDRRVTYALPDEPPQGF</sequence>
<dbReference type="GO" id="GO:0015385">
    <property type="term" value="F:sodium:proton antiporter activity"/>
    <property type="evidence" value="ECO:0007669"/>
    <property type="project" value="InterPro"/>
</dbReference>
<feature type="region of interest" description="Disordered" evidence="5">
    <location>
        <begin position="469"/>
        <end position="513"/>
    </location>
</feature>
<feature type="transmembrane region" description="Helical" evidence="6">
    <location>
        <begin position="229"/>
        <end position="253"/>
    </location>
</feature>
<keyword evidence="9" id="KW-1185">Reference proteome</keyword>
<evidence type="ECO:0000313" key="9">
    <source>
        <dbReference type="Proteomes" id="UP000311382"/>
    </source>
</evidence>
<feature type="transmembrane region" description="Helical" evidence="6">
    <location>
        <begin position="48"/>
        <end position="71"/>
    </location>
</feature>
<dbReference type="Pfam" id="PF00999">
    <property type="entry name" value="Na_H_Exchanger"/>
    <property type="match status" value="1"/>
</dbReference>
<feature type="transmembrane region" description="Helical" evidence="6">
    <location>
        <begin position="91"/>
        <end position="112"/>
    </location>
</feature>
<feature type="region of interest" description="Disordered" evidence="5">
    <location>
        <begin position="528"/>
        <end position="590"/>
    </location>
</feature>
<dbReference type="InterPro" id="IPR006153">
    <property type="entry name" value="Cation/H_exchanger_TM"/>
</dbReference>
<evidence type="ECO:0000256" key="2">
    <source>
        <dbReference type="ARBA" id="ARBA00022692"/>
    </source>
</evidence>
<keyword evidence="4 6" id="KW-0472">Membrane</keyword>
<comment type="subcellular location">
    <subcellularLocation>
        <location evidence="1">Membrane</location>
        <topology evidence="1">Multi-pass membrane protein</topology>
    </subcellularLocation>
</comment>
<dbReference type="InterPro" id="IPR038770">
    <property type="entry name" value="Na+/solute_symporter_sf"/>
</dbReference>
<dbReference type="STRING" id="5288.A0A5C5FZA3"/>
<evidence type="ECO:0000256" key="6">
    <source>
        <dbReference type="SAM" id="Phobius"/>
    </source>
</evidence>
<comment type="caution">
    <text evidence="8">The sequence shown here is derived from an EMBL/GenBank/DDBJ whole genome shotgun (WGS) entry which is preliminary data.</text>
</comment>
<reference evidence="8 9" key="1">
    <citation type="submission" date="2019-03" db="EMBL/GenBank/DDBJ databases">
        <title>Rhodosporidium diobovatum UCD-FST 08-225 genome sequencing, assembly, and annotation.</title>
        <authorList>
            <person name="Fakankun I.U."/>
            <person name="Fristensky B."/>
            <person name="Levin D.B."/>
        </authorList>
    </citation>
    <scope>NUCLEOTIDE SEQUENCE [LARGE SCALE GENOMIC DNA]</scope>
    <source>
        <strain evidence="8 9">UCD-FST 08-225</strain>
    </source>
</reference>
<evidence type="ECO:0000313" key="8">
    <source>
        <dbReference type="EMBL" id="TNY21626.1"/>
    </source>
</evidence>
<dbReference type="GO" id="GO:0005886">
    <property type="term" value="C:plasma membrane"/>
    <property type="evidence" value="ECO:0007669"/>
    <property type="project" value="InterPro"/>
</dbReference>
<evidence type="ECO:0000256" key="5">
    <source>
        <dbReference type="SAM" id="MobiDB-lite"/>
    </source>
</evidence>
<keyword evidence="2 6" id="KW-0812">Transmembrane</keyword>
<gene>
    <name evidence="8" type="ORF">DMC30DRAFT_394535</name>
</gene>
<evidence type="ECO:0000256" key="1">
    <source>
        <dbReference type="ARBA" id="ARBA00004141"/>
    </source>
</evidence>
<dbReference type="InterPro" id="IPR004712">
    <property type="entry name" value="Na+/H+_antiporter_fungi"/>
</dbReference>
<dbReference type="PANTHER" id="PTHR31382:SF1">
    <property type="entry name" value="SODIUM ION_PROTON EXCHANGER (EUROFUNG)"/>
    <property type="match status" value="1"/>
</dbReference>